<dbReference type="InterPro" id="IPR003439">
    <property type="entry name" value="ABC_transporter-like_ATP-bd"/>
</dbReference>
<dbReference type="InterPro" id="IPR017911">
    <property type="entry name" value="MacB-like_ATP-bd"/>
</dbReference>
<dbReference type="Proteomes" id="UP000028702">
    <property type="component" value="Unassembled WGS sequence"/>
</dbReference>
<proteinExistence type="predicted"/>
<evidence type="ECO:0000256" key="3">
    <source>
        <dbReference type="ARBA" id="ARBA00022840"/>
    </source>
</evidence>
<dbReference type="Pfam" id="PF00005">
    <property type="entry name" value="ABC_tran"/>
    <property type="match status" value="1"/>
</dbReference>
<dbReference type="SMART" id="SM00382">
    <property type="entry name" value="AAA"/>
    <property type="match status" value="1"/>
</dbReference>
<protein>
    <submittedName>
        <fullName evidence="5">ABC transporter-like protein</fullName>
    </submittedName>
</protein>
<dbReference type="InterPro" id="IPR003593">
    <property type="entry name" value="AAA+_ATPase"/>
</dbReference>
<dbReference type="GO" id="GO:0022857">
    <property type="term" value="F:transmembrane transporter activity"/>
    <property type="evidence" value="ECO:0007669"/>
    <property type="project" value="TreeGrafter"/>
</dbReference>
<evidence type="ECO:0000313" key="6">
    <source>
        <dbReference type="Proteomes" id="UP000028702"/>
    </source>
</evidence>
<dbReference type="AlphaFoldDB" id="A0A081BBT4"/>
<evidence type="ECO:0000256" key="2">
    <source>
        <dbReference type="ARBA" id="ARBA00022741"/>
    </source>
</evidence>
<dbReference type="Gene3D" id="3.40.50.300">
    <property type="entry name" value="P-loop containing nucleotide triphosphate hydrolases"/>
    <property type="match status" value="1"/>
</dbReference>
<dbReference type="PANTHER" id="PTHR24220:SF611">
    <property type="entry name" value="ATP-BINDING COMPONENT OF ABC TRANSPORTER-RELATED"/>
    <property type="match status" value="1"/>
</dbReference>
<keyword evidence="3" id="KW-0067">ATP-binding</keyword>
<dbReference type="PROSITE" id="PS50893">
    <property type="entry name" value="ABC_TRANSPORTER_2"/>
    <property type="match status" value="1"/>
</dbReference>
<dbReference type="CDD" id="cd03255">
    <property type="entry name" value="ABC_MJ0796_LolCDE_FtsE"/>
    <property type="match status" value="1"/>
</dbReference>
<dbReference type="InterPro" id="IPR015854">
    <property type="entry name" value="ABC_transpr_LolD-like"/>
</dbReference>
<organism evidence="5 6">
    <name type="scientific">Tepidicaulis marinus</name>
    <dbReference type="NCBI Taxonomy" id="1333998"/>
    <lineage>
        <taxon>Bacteria</taxon>
        <taxon>Pseudomonadati</taxon>
        <taxon>Pseudomonadota</taxon>
        <taxon>Alphaproteobacteria</taxon>
        <taxon>Hyphomicrobiales</taxon>
        <taxon>Parvibaculaceae</taxon>
        <taxon>Tepidicaulis</taxon>
    </lineage>
</organism>
<sequence>MNEAEFSGPLQRGDMSRRLAHSPAGETAIAVQDLTFAWPGGAPVLDIPELHIARNEKVFVEGPSGSGKSTLLGLIGGVLTPARGKVMLLGQNLGALSAAGRDRFRAEHLGIVFQMFNLLPYLSLIDNVILPCRFSLRRREAALAATGTLTGEARRLLAHLGLKDEALLRRPVTQLSVGQQQRVAAARALIGGPEILIADEPTSALDARAQGRFLELLIEECERAQSALVFVSHDTALSRFFTRTIALPEVNRAAQAPEEEGA</sequence>
<evidence type="ECO:0000259" key="4">
    <source>
        <dbReference type="PROSITE" id="PS50893"/>
    </source>
</evidence>
<dbReference type="GO" id="GO:0005886">
    <property type="term" value="C:plasma membrane"/>
    <property type="evidence" value="ECO:0007669"/>
    <property type="project" value="TreeGrafter"/>
</dbReference>
<gene>
    <name evidence="5" type="ORF">M2A_2001</name>
</gene>
<dbReference type="EMBL" id="BBIO01000010">
    <property type="protein sequence ID" value="GAK45502.1"/>
    <property type="molecule type" value="Genomic_DNA"/>
</dbReference>
<name>A0A081BBT4_9HYPH</name>
<keyword evidence="1" id="KW-0813">Transport</keyword>
<feature type="domain" description="ABC transporter" evidence="4">
    <location>
        <begin position="29"/>
        <end position="262"/>
    </location>
</feature>
<evidence type="ECO:0000256" key="1">
    <source>
        <dbReference type="ARBA" id="ARBA00022448"/>
    </source>
</evidence>
<dbReference type="PANTHER" id="PTHR24220">
    <property type="entry name" value="IMPORT ATP-BINDING PROTEIN"/>
    <property type="match status" value="1"/>
</dbReference>
<keyword evidence="6" id="KW-1185">Reference proteome</keyword>
<dbReference type="STRING" id="1333998.M2A_2001"/>
<reference evidence="5 6" key="1">
    <citation type="submission" date="2014-07" db="EMBL/GenBank/DDBJ databases">
        <title>Tepidicaulis marinum gen. nov., sp. nov., a novel marine bacterium denitrifying nitrate to nitrous oxide strictly under microaerobic conditions.</title>
        <authorList>
            <person name="Takeuchi M."/>
            <person name="Yamagishi T."/>
            <person name="Kamagata Y."/>
            <person name="Oshima K."/>
            <person name="Hattori M."/>
            <person name="Katayama T."/>
            <person name="Hanada S."/>
            <person name="Tamaki H."/>
            <person name="Marumo K."/>
            <person name="Maeda H."/>
            <person name="Nedachi M."/>
            <person name="Iwasaki W."/>
            <person name="Suwa Y."/>
            <person name="Sakata S."/>
        </authorList>
    </citation>
    <scope>NUCLEOTIDE SEQUENCE [LARGE SCALE GENOMIC DNA]</scope>
    <source>
        <strain evidence="5 6">MA2</strain>
    </source>
</reference>
<dbReference type="GO" id="GO:0005524">
    <property type="term" value="F:ATP binding"/>
    <property type="evidence" value="ECO:0007669"/>
    <property type="project" value="UniProtKB-KW"/>
</dbReference>
<comment type="caution">
    <text evidence="5">The sequence shown here is derived from an EMBL/GenBank/DDBJ whole genome shotgun (WGS) entry which is preliminary data.</text>
</comment>
<evidence type="ECO:0000313" key="5">
    <source>
        <dbReference type="EMBL" id="GAK45502.1"/>
    </source>
</evidence>
<dbReference type="SUPFAM" id="SSF52540">
    <property type="entry name" value="P-loop containing nucleoside triphosphate hydrolases"/>
    <property type="match status" value="1"/>
</dbReference>
<dbReference type="InterPro" id="IPR027417">
    <property type="entry name" value="P-loop_NTPase"/>
</dbReference>
<dbReference type="eggNOG" id="COG1136">
    <property type="taxonomic scope" value="Bacteria"/>
</dbReference>
<accession>A0A081BBT4</accession>
<dbReference type="GO" id="GO:0016887">
    <property type="term" value="F:ATP hydrolysis activity"/>
    <property type="evidence" value="ECO:0007669"/>
    <property type="project" value="InterPro"/>
</dbReference>
<keyword evidence="2" id="KW-0547">Nucleotide-binding</keyword>